<evidence type="ECO:0000313" key="2">
    <source>
        <dbReference type="Proteomes" id="UP001528912"/>
    </source>
</evidence>
<dbReference type="RefSeq" id="WP_277192561.1">
    <property type="nucleotide sequence ID" value="NZ_JAROAV010000033.1"/>
</dbReference>
<protein>
    <submittedName>
        <fullName evidence="1">Uncharacterized protein</fullName>
    </submittedName>
</protein>
<accession>A0ABT6CD85</accession>
<dbReference type="Proteomes" id="UP001528912">
    <property type="component" value="Unassembled WGS sequence"/>
</dbReference>
<comment type="caution">
    <text evidence="1">The sequence shown here is derived from an EMBL/GenBank/DDBJ whole genome shotgun (WGS) entry which is preliminary data.</text>
</comment>
<organism evidence="1 2">
    <name type="scientific">Luteipulveratus flavus</name>
    <dbReference type="NCBI Taxonomy" id="3031728"/>
    <lineage>
        <taxon>Bacteria</taxon>
        <taxon>Bacillati</taxon>
        <taxon>Actinomycetota</taxon>
        <taxon>Actinomycetes</taxon>
        <taxon>Micrococcales</taxon>
        <taxon>Dermacoccaceae</taxon>
        <taxon>Luteipulveratus</taxon>
    </lineage>
</organism>
<evidence type="ECO:0000313" key="1">
    <source>
        <dbReference type="EMBL" id="MDF8265241.1"/>
    </source>
</evidence>
<dbReference type="EMBL" id="JAROAV010000033">
    <property type="protein sequence ID" value="MDF8265241.1"/>
    <property type="molecule type" value="Genomic_DNA"/>
</dbReference>
<name>A0ABT6CD85_9MICO</name>
<keyword evidence="2" id="KW-1185">Reference proteome</keyword>
<proteinExistence type="predicted"/>
<gene>
    <name evidence="1" type="ORF">P4R38_13375</name>
</gene>
<sequence>MAFWNRTKDLPREREEVGGAPLDPTALLELVERIGDECAQEVGRLGGDADQVMATVHLDTVQRVTRVELVSDGMPLLTGKAFIRQLNDLAAPLVNQPPGRRLAHIDATVADGRLQTRITYAD</sequence>
<reference evidence="1 2" key="1">
    <citation type="submission" date="2023-03" db="EMBL/GenBank/DDBJ databases">
        <title>YIM 133296 draft genome.</title>
        <authorList>
            <person name="Xiong L."/>
        </authorList>
    </citation>
    <scope>NUCLEOTIDE SEQUENCE [LARGE SCALE GENOMIC DNA]</scope>
    <source>
        <strain evidence="1 2">YIM 133296</strain>
    </source>
</reference>